<gene>
    <name evidence="1" type="ORF">VA603_14725</name>
</gene>
<dbReference type="Proteomes" id="UP001301653">
    <property type="component" value="Unassembled WGS sequence"/>
</dbReference>
<dbReference type="InterPro" id="IPR015867">
    <property type="entry name" value="N-reg_PII/ATP_PRibTrfase_C"/>
</dbReference>
<dbReference type="RefSeq" id="WP_323439294.1">
    <property type="nucleotide sequence ID" value="NZ_JAYFUH010000249.1"/>
</dbReference>
<evidence type="ECO:0000313" key="1">
    <source>
        <dbReference type="EMBL" id="MEA5668799.1"/>
    </source>
</evidence>
<proteinExistence type="predicted"/>
<evidence type="ECO:0000313" key="2">
    <source>
        <dbReference type="Proteomes" id="UP001301653"/>
    </source>
</evidence>
<reference evidence="1 2" key="1">
    <citation type="submission" date="2023-12" db="EMBL/GenBank/DDBJ databases">
        <title>Stenotrophomonas guangdongensis sp. nov., isolated from wilted pepper plants (Capsicum annuum).</title>
        <authorList>
            <person name="Qiu M."/>
            <person name="Li Y."/>
            <person name="Liu Q."/>
            <person name="Zhang X."/>
            <person name="Huang Y."/>
            <person name="Guo R."/>
            <person name="Hu M."/>
            <person name="Zhou J."/>
            <person name="Zhou X."/>
        </authorList>
    </citation>
    <scope>NUCLEOTIDE SEQUENCE [LARGE SCALE GENOMIC DNA]</scope>
    <source>
        <strain evidence="1 2">MH1</strain>
    </source>
</reference>
<protein>
    <submittedName>
        <fullName evidence="1">Uncharacterized protein</fullName>
    </submittedName>
</protein>
<sequence length="114" mass="12298">MKLHPVYRITVFVPPAHLEALKAGILSVDPLAAGGYAAGMWESAPGREQFRVLDGTASASGRSGELVREPSVRLEFCIPRDPGRLQHLLTQGIAAHHPWNTPAVFVDSTEFASP</sequence>
<comment type="caution">
    <text evidence="1">The sequence shown here is derived from an EMBL/GenBank/DDBJ whole genome shotgun (WGS) entry which is preliminary data.</text>
</comment>
<name>A0ABU5V614_9GAMM</name>
<accession>A0ABU5V614</accession>
<dbReference type="EMBL" id="JAYFUH010000249">
    <property type="protein sequence ID" value="MEA5668799.1"/>
    <property type="molecule type" value="Genomic_DNA"/>
</dbReference>
<organism evidence="1 2">
    <name type="scientific">Stenotrophomonas capsici</name>
    <dbReference type="NCBI Taxonomy" id="3110230"/>
    <lineage>
        <taxon>Bacteria</taxon>
        <taxon>Pseudomonadati</taxon>
        <taxon>Pseudomonadota</taxon>
        <taxon>Gammaproteobacteria</taxon>
        <taxon>Lysobacterales</taxon>
        <taxon>Lysobacteraceae</taxon>
        <taxon>Stenotrophomonas</taxon>
    </lineage>
</organism>
<keyword evidence="2" id="KW-1185">Reference proteome</keyword>
<dbReference type="Gene3D" id="3.30.70.120">
    <property type="match status" value="1"/>
</dbReference>